<dbReference type="InterPro" id="IPR011727">
    <property type="entry name" value="CHP02117"/>
</dbReference>
<dbReference type="EMBL" id="WWCK01000003">
    <property type="protein sequence ID" value="MYM67483.1"/>
    <property type="molecule type" value="Genomic_DNA"/>
</dbReference>
<keyword evidence="3" id="KW-1185">Reference proteome</keyword>
<dbReference type="Pfam" id="PF09601">
    <property type="entry name" value="DUF2459"/>
    <property type="match status" value="1"/>
</dbReference>
<keyword evidence="1" id="KW-0732">Signal</keyword>
<evidence type="ECO:0000313" key="3">
    <source>
        <dbReference type="Proteomes" id="UP000450012"/>
    </source>
</evidence>
<proteinExistence type="predicted"/>
<protein>
    <submittedName>
        <fullName evidence="2">DUF2459 domain-containing protein</fullName>
    </submittedName>
</protein>
<evidence type="ECO:0000313" key="2">
    <source>
        <dbReference type="EMBL" id="MYM67483.1"/>
    </source>
</evidence>
<name>A0A7X4GPY2_9BURK</name>
<feature type="signal peptide" evidence="1">
    <location>
        <begin position="1"/>
        <end position="27"/>
    </location>
</feature>
<reference evidence="2 3" key="1">
    <citation type="submission" date="2019-12" db="EMBL/GenBank/DDBJ databases">
        <title>Novel species isolated from a subtropical stream in China.</title>
        <authorList>
            <person name="Lu H."/>
        </authorList>
    </citation>
    <scope>NUCLEOTIDE SEQUENCE [LARGE SCALE GENOMIC DNA]</scope>
    <source>
        <strain evidence="2 3">FT55W</strain>
    </source>
</reference>
<dbReference type="PROSITE" id="PS51257">
    <property type="entry name" value="PROKAR_LIPOPROTEIN"/>
    <property type="match status" value="1"/>
</dbReference>
<gene>
    <name evidence="2" type="ORF">GTP45_11645</name>
</gene>
<sequence length="218" mass="24136">MRSIIRQFFIPTFLILLAGCASVPSRADLPSERTPHTVYVVQYGWHTALLFDGADILARSAKLRADFSGHKYMIVGWGDGEYFVMEHPPWSKAVKALVASDYPALQVGGRDTNPPLGAQARDTVKLAITERGYQKLVEYIDRSIATAPDGKPIYLGKQEHNPDRFYQATGSYSVFNNCNSWVVGALQAAEMPISSFNLTARSVFEQAERISKVQAPPP</sequence>
<accession>A0A7X4GPY2</accession>
<feature type="chain" id="PRO_5030814395" evidence="1">
    <location>
        <begin position="28"/>
        <end position="218"/>
    </location>
</feature>
<comment type="caution">
    <text evidence="2">The sequence shown here is derived from an EMBL/GenBank/DDBJ whole genome shotgun (WGS) entry which is preliminary data.</text>
</comment>
<organism evidence="2 3">
    <name type="scientific">Duganella rivi</name>
    <dbReference type="NCBI Taxonomy" id="2666083"/>
    <lineage>
        <taxon>Bacteria</taxon>
        <taxon>Pseudomonadati</taxon>
        <taxon>Pseudomonadota</taxon>
        <taxon>Betaproteobacteria</taxon>
        <taxon>Burkholderiales</taxon>
        <taxon>Oxalobacteraceae</taxon>
        <taxon>Telluria group</taxon>
        <taxon>Duganella</taxon>
    </lineage>
</organism>
<dbReference type="AlphaFoldDB" id="A0A7X4GPY2"/>
<dbReference type="Proteomes" id="UP000450012">
    <property type="component" value="Unassembled WGS sequence"/>
</dbReference>
<evidence type="ECO:0000256" key="1">
    <source>
        <dbReference type="SAM" id="SignalP"/>
    </source>
</evidence>
<dbReference type="RefSeq" id="WP_161014011.1">
    <property type="nucleotide sequence ID" value="NZ_WWCK01000003.1"/>
</dbReference>